<keyword evidence="11" id="KW-1185">Reference proteome</keyword>
<keyword evidence="5 9" id="KW-1133">Transmembrane helix</keyword>
<evidence type="ECO:0000256" key="7">
    <source>
        <dbReference type="ARBA" id="ARBA00023265"/>
    </source>
</evidence>
<dbReference type="PANTHER" id="PTHR31942:SF49">
    <property type="entry name" value="MLO-LIKE PROTEIN 8"/>
    <property type="match status" value="1"/>
</dbReference>
<protein>
    <submittedName>
        <fullName evidence="10">MLO-like protein 8</fullName>
    </submittedName>
</protein>
<comment type="similarity">
    <text evidence="2">Belongs to the MLO family.</text>
</comment>
<gene>
    <name evidence="10" type="primary">MLO8</name>
    <name evidence="10" type="ORF">QJS10_CPB15g00204</name>
</gene>
<evidence type="ECO:0000256" key="5">
    <source>
        <dbReference type="ARBA" id="ARBA00022989"/>
    </source>
</evidence>
<keyword evidence="7" id="KW-0568">Pathogenesis-related protein</keyword>
<feature type="compositionally biased region" description="Low complexity" evidence="8">
    <location>
        <begin position="336"/>
        <end position="346"/>
    </location>
</feature>
<evidence type="ECO:0000256" key="8">
    <source>
        <dbReference type="SAM" id="MobiDB-lite"/>
    </source>
</evidence>
<evidence type="ECO:0000256" key="6">
    <source>
        <dbReference type="ARBA" id="ARBA00023136"/>
    </source>
</evidence>
<dbReference type="Proteomes" id="UP001180020">
    <property type="component" value="Unassembled WGS sequence"/>
</dbReference>
<keyword evidence="3 9" id="KW-0812">Transmembrane</keyword>
<dbReference type="Pfam" id="PF03094">
    <property type="entry name" value="Mlo"/>
    <property type="match status" value="2"/>
</dbReference>
<organism evidence="10 11">
    <name type="scientific">Acorus calamus</name>
    <name type="common">Sweet flag</name>
    <dbReference type="NCBI Taxonomy" id="4465"/>
    <lineage>
        <taxon>Eukaryota</taxon>
        <taxon>Viridiplantae</taxon>
        <taxon>Streptophyta</taxon>
        <taxon>Embryophyta</taxon>
        <taxon>Tracheophyta</taxon>
        <taxon>Spermatophyta</taxon>
        <taxon>Magnoliopsida</taxon>
        <taxon>Liliopsida</taxon>
        <taxon>Acoraceae</taxon>
        <taxon>Acorus</taxon>
    </lineage>
</organism>
<comment type="caution">
    <text evidence="10">The sequence shown here is derived from an EMBL/GenBank/DDBJ whole genome shotgun (WGS) entry which is preliminary data.</text>
</comment>
<dbReference type="GO" id="GO:0016020">
    <property type="term" value="C:membrane"/>
    <property type="evidence" value="ECO:0007669"/>
    <property type="project" value="UniProtKB-SubCell"/>
</dbReference>
<dbReference type="AlphaFoldDB" id="A0AAV9D607"/>
<sequence length="353" mass="39373">MAGGGGVESRKLDQTPTWAVSGVCAVIIIISIVLEKVLHRVGEWFNKRHKKALFDALEKVKSELMILGFISLLLSFVQNYIAEICIPEKTADTMLPCRLRKITVEEDQGHRKRHLFEDIFDNLKSNRRSLAAGGPAKTCAHGKVSLVSTEGLHQLHIFIFFLAVFHVLYSALTMALGRAKVSFVRQFFRSVRKADYLTMRHGFINSSLMGLSCDIFANKCPCYITLPLYALVSQMGTHMKKSIFDEQTSRALKKWRKDAKKNQGKPSQGSRTPGGGTPEASPSTSPVHPLQRFKTTGHLGSKKSRKYFSDPEFDTPESTPVLIQTGSHELHRRRSATTVTTSRSPSHPLCSVC</sequence>
<feature type="transmembrane region" description="Helical" evidence="9">
    <location>
        <begin position="60"/>
        <end position="81"/>
    </location>
</feature>
<feature type="region of interest" description="Disordered" evidence="8">
    <location>
        <begin position="254"/>
        <end position="353"/>
    </location>
</feature>
<evidence type="ECO:0000256" key="2">
    <source>
        <dbReference type="ARBA" id="ARBA00006574"/>
    </source>
</evidence>
<evidence type="ECO:0000313" key="11">
    <source>
        <dbReference type="Proteomes" id="UP001180020"/>
    </source>
</evidence>
<name>A0AAV9D607_ACOCL</name>
<accession>A0AAV9D607</accession>
<evidence type="ECO:0000256" key="1">
    <source>
        <dbReference type="ARBA" id="ARBA00004141"/>
    </source>
</evidence>
<dbReference type="GO" id="GO:0006952">
    <property type="term" value="P:defense response"/>
    <property type="evidence" value="ECO:0007669"/>
    <property type="project" value="UniProtKB-KW"/>
</dbReference>
<feature type="transmembrane region" description="Helical" evidence="9">
    <location>
        <begin position="155"/>
        <end position="176"/>
    </location>
</feature>
<comment type="subcellular location">
    <subcellularLocation>
        <location evidence="1">Membrane</location>
        <topology evidence="1">Multi-pass membrane protein</topology>
    </subcellularLocation>
</comment>
<keyword evidence="6 9" id="KW-0472">Membrane</keyword>
<evidence type="ECO:0000256" key="4">
    <source>
        <dbReference type="ARBA" id="ARBA00022821"/>
    </source>
</evidence>
<feature type="compositionally biased region" description="Polar residues" evidence="8">
    <location>
        <begin position="316"/>
        <end position="327"/>
    </location>
</feature>
<feature type="compositionally biased region" description="Basic residues" evidence="8">
    <location>
        <begin position="254"/>
        <end position="263"/>
    </location>
</feature>
<proteinExistence type="inferred from homology"/>
<evidence type="ECO:0000256" key="9">
    <source>
        <dbReference type="SAM" id="Phobius"/>
    </source>
</evidence>
<reference evidence="10" key="2">
    <citation type="submission" date="2023-06" db="EMBL/GenBank/DDBJ databases">
        <authorList>
            <person name="Ma L."/>
            <person name="Liu K.-W."/>
            <person name="Li Z."/>
            <person name="Hsiao Y.-Y."/>
            <person name="Qi Y."/>
            <person name="Fu T."/>
            <person name="Tang G."/>
            <person name="Zhang D."/>
            <person name="Sun W.-H."/>
            <person name="Liu D.-K."/>
            <person name="Li Y."/>
            <person name="Chen G.-Z."/>
            <person name="Liu X.-D."/>
            <person name="Liao X.-Y."/>
            <person name="Jiang Y.-T."/>
            <person name="Yu X."/>
            <person name="Hao Y."/>
            <person name="Huang J."/>
            <person name="Zhao X.-W."/>
            <person name="Ke S."/>
            <person name="Chen Y.-Y."/>
            <person name="Wu W.-L."/>
            <person name="Hsu J.-L."/>
            <person name="Lin Y.-F."/>
            <person name="Huang M.-D."/>
            <person name="Li C.-Y."/>
            <person name="Huang L."/>
            <person name="Wang Z.-W."/>
            <person name="Zhao X."/>
            <person name="Zhong W.-Y."/>
            <person name="Peng D.-H."/>
            <person name="Ahmad S."/>
            <person name="Lan S."/>
            <person name="Zhang J.-S."/>
            <person name="Tsai W.-C."/>
            <person name="Van De Peer Y."/>
            <person name="Liu Z.-J."/>
        </authorList>
    </citation>
    <scope>NUCLEOTIDE SEQUENCE</scope>
    <source>
        <strain evidence="10">CP</strain>
        <tissue evidence="10">Leaves</tissue>
    </source>
</reference>
<dbReference type="InterPro" id="IPR004326">
    <property type="entry name" value="Mlo"/>
</dbReference>
<evidence type="ECO:0000256" key="3">
    <source>
        <dbReference type="ARBA" id="ARBA00022692"/>
    </source>
</evidence>
<dbReference type="EMBL" id="JAUJYO010000015">
    <property type="protein sequence ID" value="KAK1297051.1"/>
    <property type="molecule type" value="Genomic_DNA"/>
</dbReference>
<dbReference type="PANTHER" id="PTHR31942">
    <property type="entry name" value="MLO-LIKE PROTEIN 1"/>
    <property type="match status" value="1"/>
</dbReference>
<reference evidence="10" key="1">
    <citation type="journal article" date="2023" name="Nat. Commun.">
        <title>Diploid and tetraploid genomes of Acorus and the evolution of monocots.</title>
        <authorList>
            <person name="Ma L."/>
            <person name="Liu K.W."/>
            <person name="Li Z."/>
            <person name="Hsiao Y.Y."/>
            <person name="Qi Y."/>
            <person name="Fu T."/>
            <person name="Tang G.D."/>
            <person name="Zhang D."/>
            <person name="Sun W.H."/>
            <person name="Liu D.K."/>
            <person name="Li Y."/>
            <person name="Chen G.Z."/>
            <person name="Liu X.D."/>
            <person name="Liao X.Y."/>
            <person name="Jiang Y.T."/>
            <person name="Yu X."/>
            <person name="Hao Y."/>
            <person name="Huang J."/>
            <person name="Zhao X.W."/>
            <person name="Ke S."/>
            <person name="Chen Y.Y."/>
            <person name="Wu W.L."/>
            <person name="Hsu J.L."/>
            <person name="Lin Y.F."/>
            <person name="Huang M.D."/>
            <person name="Li C.Y."/>
            <person name="Huang L."/>
            <person name="Wang Z.W."/>
            <person name="Zhao X."/>
            <person name="Zhong W.Y."/>
            <person name="Peng D.H."/>
            <person name="Ahmad S."/>
            <person name="Lan S."/>
            <person name="Zhang J.S."/>
            <person name="Tsai W.C."/>
            <person name="Van de Peer Y."/>
            <person name="Liu Z.J."/>
        </authorList>
    </citation>
    <scope>NUCLEOTIDE SEQUENCE</scope>
    <source>
        <strain evidence="10">CP</strain>
    </source>
</reference>
<feature type="transmembrane region" description="Helical" evidence="9">
    <location>
        <begin position="18"/>
        <end position="39"/>
    </location>
</feature>
<evidence type="ECO:0000313" key="10">
    <source>
        <dbReference type="EMBL" id="KAK1297051.1"/>
    </source>
</evidence>
<keyword evidence="4" id="KW-0611">Plant defense</keyword>